<sequence>MVLSSTSDLPERIAARWVLFVDMAPWNLHMPADEKSIEYASTGGTGNDFCDAAEGLWRLTCCKADGHVLACGSSFCGSVCARHGWSDVIVAIGDDILAIGVVSLQLQALLPVEVGDDVNKSKTDDFLPLEDNVPLSNCPMRWVPVAASRLLPVADLLVSSADACMYSVPLYATATGNTFALSCSFPFQKGKALTVQTILDRLPVVVGTSDIAGWMKAQQRVATQFHEEMLGKAHGRYLPEEQLTVPRCTAAVYSVALHVCFAVSQKLCPHVDMGVAYPFVALTISGGCELLLHTSGERKEKDQDDLRRAPVVRFDARVQTTLDEAHSMLLLTLHSPVAPEVVFGRAVLSIFELSSMSTGRLWLPLRSGSELECETCDGCDPNPLLDPPPVGWIHCSYECILLSEERVDSAALLANQELLQQPLLLAAPLFVPKYFASPSLVAPLKWNCLRLCIVEAVDVCGALVRSGRWKQTKGVYARADVLPSPHSAYSADSSTVTTGFSTPALVSRNPRWVSCGSLTIAADTTRLLIRLFDEIDGGNGLLDEDPACLGVIDIPRVTNSRFWTTPTGEAWLPVIAPGRGASPSYHGAVFLRWTFSSQDDPHRDVFHGTRTSLCPTWSLSAQTQPHGTYWVHLSRIELLWTWLLHHIAWKASFASSSLSSQRRPVFFLWLRAGHFTHELPLEPSSEDDCYVTVHGAVCLPLTDHVEVAVCCRHDFNFLPFASSNTSLPILSAEDGSKAVSVVGMGELLLSTEDRDDIVAYHRIHRVVIGIEPHVMYPPYSVQVGLLTAQLHVAQIEQQEGDAFYRHAGTRWTWPPPHHSTLVELRLGRISMLHARTTLLESSRTPSPPRRWIVGVREKAGGLVNSNFHDTASSSHADIIHPPVTLNATAASNVSQEEGSDALYLHWPASPFATGLCHRPPPPMIELLLSQEVANSEAVGVAVTTEQVGSVTLDLPYCFERQKGTQLYAIRHPFASPVTSGSGGVIGFVELHFVHNFVQEEVGVEAKTMETPEKVVEREGGLVMTVVKARYRQRMCFPSSLQKQDTEETLTSFVVGVGETSWRTTTQKGMTPQFDCQMLFDLPCKFKNEAETGSDNVVDIRIQMLPELSISNSDPTRTVGMMLSPPFVTAFAFLRLCYDDAALSADEKNFGQWVPLYTSDDSMSVVRILVGEVLVRWSWMNQFSWGVVTPLSVCTVPAPASHPANDVPTLPSAKGGDESLSLPPPMYLSLQVCDFVLFRGSFLETAQTKERSELFLMVSMSQSPNYLKPTTYSSSFSSRFAFQCRDDVHHRHHHHHHLQQQQETHQWDGFGVRYGDRTGGAVFDPVSKRCVWKEYCLLPLFVHEGLNLHFEIYRCSEEGGATVLGSGCLNNWDVVGRGMTAVAIFDLDDMQPCGALTVFLMQAPLYRDLLVVSSGQPQERVTESPTKDGDKVQPQPQLAGDLKGVEFLQSASPSPLGIDVPQSALLRITVHSVEVYGQSISPSDVCWELTLGSDATYASQGKMYQWTRLDAVTSLLGNGHGEEWVGWMCAQNMSTIQIYLLRRDVAGGKRMALTGMRNVHGRFVVSFPSQLSSEDSGRSFHMDLLRGAPFEALYDDSIPVGRLCMSYTPLLYSAVLYDPFTVFFRRTLRLVVTELLGVVRSRRLRSSRLQRMLKDTRGVDETEREEVKDGEHKHDTSDEDARVCMRLQCGAATAVSSVFPRLLWRFRSETTCGNSMGNNTATRCSSLCCWIPSLWIVRTSPMYVSHCIYAKRLRSQSKQTGTTHCLGAC</sequence>
<feature type="region of interest" description="Disordered" evidence="1">
    <location>
        <begin position="1654"/>
        <end position="1674"/>
    </location>
</feature>
<name>K2NPM8_TRYCR</name>
<dbReference type="EMBL" id="AHKC01011453">
    <property type="protein sequence ID" value="EKF30817.1"/>
    <property type="molecule type" value="Genomic_DNA"/>
</dbReference>
<accession>K2NPM8</accession>
<evidence type="ECO:0000256" key="1">
    <source>
        <dbReference type="SAM" id="MobiDB-lite"/>
    </source>
</evidence>
<evidence type="ECO:0000313" key="2">
    <source>
        <dbReference type="EMBL" id="EKF30817.1"/>
    </source>
</evidence>
<protein>
    <recommendedName>
        <fullName evidence="4">C2 domain-containing protein</fullName>
    </recommendedName>
</protein>
<proteinExistence type="predicted"/>
<evidence type="ECO:0008006" key="4">
    <source>
        <dbReference type="Google" id="ProtNLM"/>
    </source>
</evidence>
<dbReference type="OrthoDB" id="245459at2759"/>
<keyword evidence="3" id="KW-1185">Reference proteome</keyword>
<dbReference type="Proteomes" id="UP000007350">
    <property type="component" value="Unassembled WGS sequence"/>
</dbReference>
<comment type="caution">
    <text evidence="2">The sequence shown here is derived from an EMBL/GenBank/DDBJ whole genome shotgun (WGS) entry which is preliminary data.</text>
</comment>
<gene>
    <name evidence="2" type="ORF">MOQ_005360</name>
</gene>
<evidence type="ECO:0000313" key="3">
    <source>
        <dbReference type="Proteomes" id="UP000007350"/>
    </source>
</evidence>
<organism evidence="2 3">
    <name type="scientific">Trypanosoma cruzi marinkellei</name>
    <dbReference type="NCBI Taxonomy" id="85056"/>
    <lineage>
        <taxon>Eukaryota</taxon>
        <taxon>Discoba</taxon>
        <taxon>Euglenozoa</taxon>
        <taxon>Kinetoplastea</taxon>
        <taxon>Metakinetoplastina</taxon>
        <taxon>Trypanosomatida</taxon>
        <taxon>Trypanosomatidae</taxon>
        <taxon>Trypanosoma</taxon>
        <taxon>Schizotrypanum</taxon>
    </lineage>
</organism>
<reference evidence="2 3" key="1">
    <citation type="journal article" date="2012" name="BMC Genomics">
        <title>Comparative genomic analysis of human infective Trypanosoma cruzi lineages with the bat-restricted subspecies T. cruzi marinkellei.</title>
        <authorList>
            <person name="Franzen O."/>
            <person name="Talavera-Lopez C."/>
            <person name="Ochaya S."/>
            <person name="Butler C.E."/>
            <person name="Messenger L.A."/>
            <person name="Lewis M.D."/>
            <person name="Llewellyn M.S."/>
            <person name="Marinkelle C.J."/>
            <person name="Tyler K.M."/>
            <person name="Miles M.A."/>
            <person name="Andersson B."/>
        </authorList>
    </citation>
    <scope>NUCLEOTIDE SEQUENCE [LARGE SCALE GENOMIC DNA]</scope>
    <source>
        <strain evidence="2 3">B7</strain>
    </source>
</reference>